<dbReference type="AlphaFoldDB" id="A0A9P4X0Y5"/>
<accession>A0A9P4X0Y5</accession>
<evidence type="ECO:0000313" key="1">
    <source>
        <dbReference type="EMBL" id="KAF3047392.1"/>
    </source>
</evidence>
<protein>
    <submittedName>
        <fullName evidence="1">Uncharacterized protein</fullName>
    </submittedName>
</protein>
<name>A0A9P4X0Y5_9PLEO</name>
<dbReference type="Proteomes" id="UP000758155">
    <property type="component" value="Unassembled WGS sequence"/>
</dbReference>
<comment type="caution">
    <text evidence="1">The sequence shown here is derived from an EMBL/GenBank/DDBJ whole genome shotgun (WGS) entry which is preliminary data.</text>
</comment>
<proteinExistence type="predicted"/>
<sequence>MVPVPLEYASGLFQVFDDYRKLRAHKENLEAREHGALDHSRKTTAQWHQSEILYEAEIRRLELLIARGTSGISGPLASPLVAIREDDCTVSTINS</sequence>
<reference evidence="1" key="1">
    <citation type="submission" date="2019-04" db="EMBL/GenBank/DDBJ databases">
        <title>Sequencing of skin fungus with MAO and IRED activity.</title>
        <authorList>
            <person name="Marsaioli A.J."/>
            <person name="Bonatto J.M.C."/>
            <person name="Reis Junior O."/>
        </authorList>
    </citation>
    <scope>NUCLEOTIDE SEQUENCE</scope>
    <source>
        <strain evidence="1">28M1</strain>
    </source>
</reference>
<dbReference type="OrthoDB" id="5430717at2759"/>
<organism evidence="1 2">
    <name type="scientific">Didymella heteroderae</name>
    <dbReference type="NCBI Taxonomy" id="1769908"/>
    <lineage>
        <taxon>Eukaryota</taxon>
        <taxon>Fungi</taxon>
        <taxon>Dikarya</taxon>
        <taxon>Ascomycota</taxon>
        <taxon>Pezizomycotina</taxon>
        <taxon>Dothideomycetes</taxon>
        <taxon>Pleosporomycetidae</taxon>
        <taxon>Pleosporales</taxon>
        <taxon>Pleosporineae</taxon>
        <taxon>Didymellaceae</taxon>
        <taxon>Didymella</taxon>
    </lineage>
</organism>
<dbReference type="EMBL" id="SWKV01000002">
    <property type="protein sequence ID" value="KAF3047392.1"/>
    <property type="molecule type" value="Genomic_DNA"/>
</dbReference>
<gene>
    <name evidence="1" type="ORF">E8E12_002142</name>
</gene>
<evidence type="ECO:0000313" key="2">
    <source>
        <dbReference type="Proteomes" id="UP000758155"/>
    </source>
</evidence>
<keyword evidence="2" id="KW-1185">Reference proteome</keyword>